<organism evidence="1 2">
    <name type="scientific">Periweissella cryptocerci</name>
    <dbReference type="NCBI Taxonomy" id="2506420"/>
    <lineage>
        <taxon>Bacteria</taxon>
        <taxon>Bacillati</taxon>
        <taxon>Bacillota</taxon>
        <taxon>Bacilli</taxon>
        <taxon>Lactobacillales</taxon>
        <taxon>Lactobacillaceae</taxon>
        <taxon>Periweissella</taxon>
    </lineage>
</organism>
<name>A0A4P6YW59_9LACO</name>
<keyword evidence="2" id="KW-1185">Reference proteome</keyword>
<dbReference type="RefSeq" id="WP_133364054.1">
    <property type="nucleotide sequence ID" value="NZ_CP037940.1"/>
</dbReference>
<evidence type="ECO:0008006" key="3">
    <source>
        <dbReference type="Google" id="ProtNLM"/>
    </source>
</evidence>
<evidence type="ECO:0000313" key="1">
    <source>
        <dbReference type="EMBL" id="QBO36977.1"/>
    </source>
</evidence>
<accession>A0A4P6YW59</accession>
<dbReference type="KEGG" id="wei:EQG49_11220"/>
<proteinExistence type="predicted"/>
<sequence length="245" mass="27861">MAITSRFKMGLWFNGKHSTELGVDMLTGGEIGFPEKSKSIISVPYANSPIDLSLIYANVQTYEQRQIKKVFMIRDRANLTRIGQRRVANDVVNWVESSNSQTPLILDEDPDYYFLAEVQTAPTLEEFDLYGTLTIEWTCYPFRVHRYSDTSDVWDTFDFDNDIAHISDFIVNGTAQLIYLNTGQSVLIPDIVVVDGSVTLTFNDKSIALSVGTYHSWDIGLQPGINYFQFSGHGHVKVDYYREVI</sequence>
<evidence type="ECO:0000313" key="2">
    <source>
        <dbReference type="Proteomes" id="UP000292886"/>
    </source>
</evidence>
<dbReference type="Gene3D" id="2.40.30.200">
    <property type="match status" value="1"/>
</dbReference>
<reference evidence="2" key="1">
    <citation type="submission" date="2019-03" db="EMBL/GenBank/DDBJ databases">
        <title>Weissella sp. 26KH-42 Genome sequencing.</title>
        <authorList>
            <person name="Heo J."/>
            <person name="Kim S.-J."/>
            <person name="Kim J.-S."/>
            <person name="Hong S.-B."/>
            <person name="Kwon S.-W."/>
        </authorList>
    </citation>
    <scope>NUCLEOTIDE SEQUENCE [LARGE SCALE GENOMIC DNA]</scope>
    <source>
        <strain evidence="2">26KH-42</strain>
    </source>
</reference>
<dbReference type="EMBL" id="CP037940">
    <property type="protein sequence ID" value="QBO36977.1"/>
    <property type="molecule type" value="Genomic_DNA"/>
</dbReference>
<gene>
    <name evidence="1" type="ORF">EQG49_11220</name>
</gene>
<dbReference type="OrthoDB" id="2151734at2"/>
<dbReference type="AlphaFoldDB" id="A0A4P6YW59"/>
<dbReference type="Proteomes" id="UP000292886">
    <property type="component" value="Chromosome"/>
</dbReference>
<protein>
    <recommendedName>
        <fullName evidence="3">Phage tail protein</fullName>
    </recommendedName>
</protein>